<reference evidence="2 3" key="3">
    <citation type="journal article" date="2010" name="BMC Genomics">
        <title>Transcriptome sequencing and comparative analysis of cucumber flowers with different sex types.</title>
        <authorList>
            <person name="Guo S."/>
            <person name="Zheng Y."/>
            <person name="Joung J.G."/>
            <person name="Liu S."/>
            <person name="Zhang Z."/>
            <person name="Crasta O.R."/>
            <person name="Sobral B.W."/>
            <person name="Xu Y."/>
            <person name="Huang S."/>
            <person name="Fei Z."/>
        </authorList>
    </citation>
    <scope>NUCLEOTIDE SEQUENCE [LARGE SCALE GENOMIC DNA]</scope>
    <source>
        <strain evidence="3">cv. 9930</strain>
    </source>
</reference>
<dbReference type="Proteomes" id="UP000029981">
    <property type="component" value="Chromosome 4"/>
</dbReference>
<feature type="compositionally biased region" description="Pro residues" evidence="1">
    <location>
        <begin position="61"/>
        <end position="71"/>
    </location>
</feature>
<protein>
    <submittedName>
        <fullName evidence="2">Uncharacterized protein</fullName>
    </submittedName>
</protein>
<feature type="compositionally biased region" description="Polar residues" evidence="1">
    <location>
        <begin position="94"/>
        <end position="109"/>
    </location>
</feature>
<accession>A0A0A0L0I9</accession>
<reference evidence="2 3" key="4">
    <citation type="journal article" date="2011" name="BMC Genomics">
        <title>RNA-Seq improves annotation of protein-coding genes in the cucumber genome.</title>
        <authorList>
            <person name="Li Z."/>
            <person name="Zhang Z."/>
            <person name="Yan P."/>
            <person name="Huang S."/>
            <person name="Fei Z."/>
            <person name="Lin K."/>
        </authorList>
    </citation>
    <scope>NUCLEOTIDE SEQUENCE [LARGE SCALE GENOMIC DNA]</scope>
    <source>
        <strain evidence="3">cv. 9930</strain>
    </source>
</reference>
<dbReference type="EMBL" id="CM002925">
    <property type="protein sequence ID" value="KGN54549.1"/>
    <property type="molecule type" value="Genomic_DNA"/>
</dbReference>
<evidence type="ECO:0000313" key="3">
    <source>
        <dbReference type="Proteomes" id="UP000029981"/>
    </source>
</evidence>
<name>A0A0A0L0I9_CUCSA</name>
<reference evidence="2 3" key="2">
    <citation type="journal article" date="2009" name="PLoS ONE">
        <title>An integrated genetic and cytogenetic map of the cucumber genome.</title>
        <authorList>
            <person name="Ren Y."/>
            <person name="Zhang Z."/>
            <person name="Liu J."/>
            <person name="Staub J.E."/>
            <person name="Han Y."/>
            <person name="Cheng Z."/>
            <person name="Li X."/>
            <person name="Lu J."/>
            <person name="Miao H."/>
            <person name="Kang H."/>
            <person name="Xie B."/>
            <person name="Gu X."/>
            <person name="Wang X."/>
            <person name="Du Y."/>
            <person name="Jin W."/>
            <person name="Huang S."/>
        </authorList>
    </citation>
    <scope>NUCLEOTIDE SEQUENCE [LARGE SCALE GENOMIC DNA]</scope>
    <source>
        <strain evidence="3">cv. 9930</strain>
    </source>
</reference>
<dbReference type="AlphaFoldDB" id="A0A0A0L0I9"/>
<evidence type="ECO:0000313" key="2">
    <source>
        <dbReference type="EMBL" id="KGN54549.1"/>
    </source>
</evidence>
<evidence type="ECO:0000256" key="1">
    <source>
        <dbReference type="SAM" id="MobiDB-lite"/>
    </source>
</evidence>
<keyword evidence="3" id="KW-1185">Reference proteome</keyword>
<reference evidence="2 3" key="1">
    <citation type="journal article" date="2009" name="Nat. Genet.">
        <title>The genome of the cucumber, Cucumis sativus L.</title>
        <authorList>
            <person name="Huang S."/>
            <person name="Li R."/>
            <person name="Zhang Z."/>
            <person name="Li L."/>
            <person name="Gu X."/>
            <person name="Fan W."/>
            <person name="Lucas W.J."/>
            <person name="Wang X."/>
            <person name="Xie B."/>
            <person name="Ni P."/>
            <person name="Ren Y."/>
            <person name="Zhu H."/>
            <person name="Li J."/>
            <person name="Lin K."/>
            <person name="Jin W."/>
            <person name="Fei Z."/>
            <person name="Li G."/>
            <person name="Staub J."/>
            <person name="Kilian A."/>
            <person name="van der Vossen E.A."/>
            <person name="Wu Y."/>
            <person name="Guo J."/>
            <person name="He J."/>
            <person name="Jia Z."/>
            <person name="Ren Y."/>
            <person name="Tian G."/>
            <person name="Lu Y."/>
            <person name="Ruan J."/>
            <person name="Qian W."/>
            <person name="Wang M."/>
            <person name="Huang Q."/>
            <person name="Li B."/>
            <person name="Xuan Z."/>
            <person name="Cao J."/>
            <person name="Asan"/>
            <person name="Wu Z."/>
            <person name="Zhang J."/>
            <person name="Cai Q."/>
            <person name="Bai Y."/>
            <person name="Zhao B."/>
            <person name="Han Y."/>
            <person name="Li Y."/>
            <person name="Li X."/>
            <person name="Wang S."/>
            <person name="Shi Q."/>
            <person name="Liu S."/>
            <person name="Cho W.K."/>
            <person name="Kim J.Y."/>
            <person name="Xu Y."/>
            <person name="Heller-Uszynska K."/>
            <person name="Miao H."/>
            <person name="Cheng Z."/>
            <person name="Zhang S."/>
            <person name="Wu J."/>
            <person name="Yang Y."/>
            <person name="Kang H."/>
            <person name="Li M."/>
            <person name="Liang H."/>
            <person name="Ren X."/>
            <person name="Shi Z."/>
            <person name="Wen M."/>
            <person name="Jian M."/>
            <person name="Yang H."/>
            <person name="Zhang G."/>
            <person name="Yang Z."/>
            <person name="Chen R."/>
            <person name="Liu S."/>
            <person name="Li J."/>
            <person name="Ma L."/>
            <person name="Liu H."/>
            <person name="Zhou Y."/>
            <person name="Zhao J."/>
            <person name="Fang X."/>
            <person name="Li G."/>
            <person name="Fang L."/>
            <person name="Li Y."/>
            <person name="Liu D."/>
            <person name="Zheng H."/>
            <person name="Zhang Y."/>
            <person name="Qin N."/>
            <person name="Li Z."/>
            <person name="Yang G."/>
            <person name="Yang S."/>
            <person name="Bolund L."/>
            <person name="Kristiansen K."/>
            <person name="Zheng H."/>
            <person name="Li S."/>
            <person name="Zhang X."/>
            <person name="Yang H."/>
            <person name="Wang J."/>
            <person name="Sun R."/>
            <person name="Zhang B."/>
            <person name="Jiang S."/>
            <person name="Wang J."/>
            <person name="Du Y."/>
            <person name="Li S."/>
        </authorList>
    </citation>
    <scope>NUCLEOTIDE SEQUENCE [LARGE SCALE GENOMIC DNA]</scope>
    <source>
        <strain evidence="3">cv. 9930</strain>
    </source>
</reference>
<dbReference type="Gramene" id="KGN54549">
    <property type="protein sequence ID" value="KGN54549"/>
    <property type="gene ID" value="Csa_4G361840"/>
</dbReference>
<sequence>MHTGLKIKLLLFCRSKIQKMLKDFLRSISLMQKKQNPKNFHLPPQVGGRFFRLRSMKTPTTPLPNSIPSPKTPKKLFPPKSKKKQPQLSVIFHRQTNIKTNPLQNSNQKKQIKVESVKDL</sequence>
<proteinExistence type="predicted"/>
<feature type="region of interest" description="Disordered" evidence="1">
    <location>
        <begin position="57"/>
        <end position="120"/>
    </location>
</feature>
<organism evidence="2 3">
    <name type="scientific">Cucumis sativus</name>
    <name type="common">Cucumber</name>
    <dbReference type="NCBI Taxonomy" id="3659"/>
    <lineage>
        <taxon>Eukaryota</taxon>
        <taxon>Viridiplantae</taxon>
        <taxon>Streptophyta</taxon>
        <taxon>Embryophyta</taxon>
        <taxon>Tracheophyta</taxon>
        <taxon>Spermatophyta</taxon>
        <taxon>Magnoliopsida</taxon>
        <taxon>eudicotyledons</taxon>
        <taxon>Gunneridae</taxon>
        <taxon>Pentapetalae</taxon>
        <taxon>rosids</taxon>
        <taxon>fabids</taxon>
        <taxon>Cucurbitales</taxon>
        <taxon>Cucurbitaceae</taxon>
        <taxon>Benincaseae</taxon>
        <taxon>Cucumis</taxon>
    </lineage>
</organism>
<gene>
    <name evidence="2" type="ORF">Csa_4G361840</name>
</gene>